<evidence type="ECO:0000259" key="7">
    <source>
        <dbReference type="Pfam" id="PF00520"/>
    </source>
</evidence>
<evidence type="ECO:0000313" key="10">
    <source>
        <dbReference type="Proteomes" id="UP001152797"/>
    </source>
</evidence>
<comment type="subcellular location">
    <subcellularLocation>
        <location evidence="1">Membrane</location>
        <topology evidence="1">Multi-pass membrane protein</topology>
    </subcellularLocation>
</comment>
<dbReference type="OrthoDB" id="10339384at2759"/>
<evidence type="ECO:0000256" key="1">
    <source>
        <dbReference type="ARBA" id="ARBA00004141"/>
    </source>
</evidence>
<feature type="region of interest" description="Disordered" evidence="5">
    <location>
        <begin position="1"/>
        <end position="43"/>
    </location>
</feature>
<dbReference type="InterPro" id="IPR043203">
    <property type="entry name" value="VGCC_Ca_Na"/>
</dbReference>
<protein>
    <submittedName>
        <fullName evidence="9">Voltage-dependent L-type calcium channel subunit alpha-1S</fullName>
    </submittedName>
</protein>
<dbReference type="Pfam" id="PF00520">
    <property type="entry name" value="Ion_trans"/>
    <property type="match status" value="1"/>
</dbReference>
<feature type="transmembrane region" description="Helical" evidence="6">
    <location>
        <begin position="327"/>
        <end position="349"/>
    </location>
</feature>
<dbReference type="Proteomes" id="UP001152797">
    <property type="component" value="Unassembled WGS sequence"/>
</dbReference>
<accession>A0A9P1D5W2</accession>
<keyword evidence="10" id="KW-1185">Reference proteome</keyword>
<comment type="caution">
    <text evidence="8">The sequence shown here is derived from an EMBL/GenBank/DDBJ whole genome shotgun (WGS) entry which is preliminary data.</text>
</comment>
<reference evidence="9 10" key="2">
    <citation type="submission" date="2024-05" db="EMBL/GenBank/DDBJ databases">
        <authorList>
            <person name="Chen Y."/>
            <person name="Shah S."/>
            <person name="Dougan E. K."/>
            <person name="Thang M."/>
            <person name="Chan C."/>
        </authorList>
    </citation>
    <scope>NUCLEOTIDE SEQUENCE [LARGE SCALE GENOMIC DNA]</scope>
</reference>
<dbReference type="PANTHER" id="PTHR10037:SF62">
    <property type="entry name" value="SODIUM CHANNEL PROTEIN 60E"/>
    <property type="match status" value="1"/>
</dbReference>
<proteinExistence type="predicted"/>
<feature type="transmembrane region" description="Helical" evidence="6">
    <location>
        <begin position="257"/>
        <end position="278"/>
    </location>
</feature>
<organism evidence="8">
    <name type="scientific">Cladocopium goreaui</name>
    <dbReference type="NCBI Taxonomy" id="2562237"/>
    <lineage>
        <taxon>Eukaryota</taxon>
        <taxon>Sar</taxon>
        <taxon>Alveolata</taxon>
        <taxon>Dinophyceae</taxon>
        <taxon>Suessiales</taxon>
        <taxon>Symbiodiniaceae</taxon>
        <taxon>Cladocopium</taxon>
    </lineage>
</organism>
<evidence type="ECO:0000256" key="6">
    <source>
        <dbReference type="SAM" id="Phobius"/>
    </source>
</evidence>
<gene>
    <name evidence="8" type="ORF">C1SCF055_LOCUS28526</name>
</gene>
<evidence type="ECO:0000313" key="9">
    <source>
        <dbReference type="EMBL" id="CAL4789893.1"/>
    </source>
</evidence>
<reference evidence="8" key="1">
    <citation type="submission" date="2022-10" db="EMBL/GenBank/DDBJ databases">
        <authorList>
            <person name="Chen Y."/>
            <person name="Dougan E. K."/>
            <person name="Chan C."/>
            <person name="Rhodes N."/>
            <person name="Thang M."/>
        </authorList>
    </citation>
    <scope>NUCLEOTIDE SEQUENCE</scope>
</reference>
<dbReference type="GO" id="GO:0005248">
    <property type="term" value="F:voltage-gated sodium channel activity"/>
    <property type="evidence" value="ECO:0007669"/>
    <property type="project" value="TreeGrafter"/>
</dbReference>
<evidence type="ECO:0000256" key="5">
    <source>
        <dbReference type="SAM" id="MobiDB-lite"/>
    </source>
</evidence>
<keyword evidence="3 6" id="KW-1133">Transmembrane helix</keyword>
<keyword evidence="2 6" id="KW-0812">Transmembrane</keyword>
<evidence type="ECO:0000256" key="3">
    <source>
        <dbReference type="ARBA" id="ARBA00022989"/>
    </source>
</evidence>
<dbReference type="GO" id="GO:0001518">
    <property type="term" value="C:voltage-gated sodium channel complex"/>
    <property type="evidence" value="ECO:0007669"/>
    <property type="project" value="TreeGrafter"/>
</dbReference>
<evidence type="ECO:0000256" key="4">
    <source>
        <dbReference type="ARBA" id="ARBA00023136"/>
    </source>
</evidence>
<dbReference type="SUPFAM" id="SSF81324">
    <property type="entry name" value="Voltage-gated potassium channels"/>
    <property type="match status" value="1"/>
</dbReference>
<evidence type="ECO:0000313" key="8">
    <source>
        <dbReference type="EMBL" id="CAI4002581.1"/>
    </source>
</evidence>
<feature type="domain" description="Ion transport" evidence="7">
    <location>
        <begin position="259"/>
        <end position="348"/>
    </location>
</feature>
<dbReference type="EMBL" id="CAMXCT020003124">
    <property type="protein sequence ID" value="CAL1155956.1"/>
    <property type="molecule type" value="Genomic_DNA"/>
</dbReference>
<keyword evidence="4 6" id="KW-0472">Membrane</keyword>
<dbReference type="InterPro" id="IPR005821">
    <property type="entry name" value="Ion_trans_dom"/>
</dbReference>
<evidence type="ECO:0000256" key="2">
    <source>
        <dbReference type="ARBA" id="ARBA00022692"/>
    </source>
</evidence>
<dbReference type="InterPro" id="IPR027359">
    <property type="entry name" value="Volt_channel_dom_sf"/>
</dbReference>
<dbReference type="EMBL" id="CAMXCT010003124">
    <property type="protein sequence ID" value="CAI4002581.1"/>
    <property type="molecule type" value="Genomic_DNA"/>
</dbReference>
<dbReference type="PANTHER" id="PTHR10037">
    <property type="entry name" value="VOLTAGE-GATED CATION CHANNEL CALCIUM AND SODIUM"/>
    <property type="match status" value="1"/>
</dbReference>
<sequence>MAEWSKGVSGASWLEAGTTETTELDESDTSDSPATSNDQAELELGPVGAEEAEPTTAKVEQHMSNFQFLELQFQQVCHCVQNSNDDLFARLEALFERQAERQHDLQTKLDAITEDSTARFMAKVARDMVQAEPSPKPPSCPPTSLAVEKPEKPELPGAVTAPGDTEPRPLWSEPRDDDATYEAELAVTSRTSDMSLFSDQTPPTTALLQREDEAAYQAALAKARRLQNRETKRLTRQVSSGHTEHWQIRLRDFMQTALMESICAGVIFTNSILIGVQTDYMAKRLGEEQPLVFTVVDAAYTAIFGLELSVRLLGSGLGFFYRDPGLFWNYLDVIIVLPSIMELVLAFFLQLPAVSTDITAPRQMTGFVEAPGVKGCVEVVFFP</sequence>
<dbReference type="EMBL" id="CAMXCT030003124">
    <property type="protein sequence ID" value="CAL4789893.1"/>
    <property type="molecule type" value="Genomic_DNA"/>
</dbReference>
<feature type="region of interest" description="Disordered" evidence="5">
    <location>
        <begin position="129"/>
        <end position="178"/>
    </location>
</feature>
<feature type="transmembrane region" description="Helical" evidence="6">
    <location>
        <begin position="298"/>
        <end position="320"/>
    </location>
</feature>
<dbReference type="AlphaFoldDB" id="A0A9P1D5W2"/>
<name>A0A9P1D5W2_9DINO</name>
<dbReference type="Gene3D" id="1.20.120.350">
    <property type="entry name" value="Voltage-gated potassium channels. Chain C"/>
    <property type="match status" value="1"/>
</dbReference>